<organism evidence="2">
    <name type="scientific">Calcidiscus leptoporus</name>
    <dbReference type="NCBI Taxonomy" id="127549"/>
    <lineage>
        <taxon>Eukaryota</taxon>
        <taxon>Haptista</taxon>
        <taxon>Haptophyta</taxon>
        <taxon>Prymnesiophyceae</taxon>
        <taxon>Coccolithales</taxon>
        <taxon>Calcidiscaceae</taxon>
        <taxon>Calcidiscus</taxon>
    </lineage>
</organism>
<reference evidence="2" key="1">
    <citation type="submission" date="2021-01" db="EMBL/GenBank/DDBJ databases">
        <authorList>
            <person name="Corre E."/>
            <person name="Pelletier E."/>
            <person name="Niang G."/>
            <person name="Scheremetjew M."/>
            <person name="Finn R."/>
            <person name="Kale V."/>
            <person name="Holt S."/>
            <person name="Cochrane G."/>
            <person name="Meng A."/>
            <person name="Brown T."/>
            <person name="Cohen L."/>
        </authorList>
    </citation>
    <scope>NUCLEOTIDE SEQUENCE</scope>
    <source>
        <strain evidence="2">RCC1130</strain>
    </source>
</reference>
<gene>
    <name evidence="2" type="ORF">CLEP1334_LOCUS17318</name>
</gene>
<dbReference type="Gene3D" id="2.30.130.30">
    <property type="entry name" value="Hypothetical protein"/>
    <property type="match status" value="1"/>
</dbReference>
<proteinExistence type="predicted"/>
<feature type="coiled-coil region" evidence="1">
    <location>
        <begin position="7"/>
        <end position="34"/>
    </location>
</feature>
<dbReference type="AlphaFoldDB" id="A0A7S0J5V5"/>
<dbReference type="SUPFAM" id="SSF88697">
    <property type="entry name" value="PUA domain-like"/>
    <property type="match status" value="1"/>
</dbReference>
<evidence type="ECO:0000313" key="2">
    <source>
        <dbReference type="EMBL" id="CAD8542032.1"/>
    </source>
</evidence>
<dbReference type="InterPro" id="IPR015947">
    <property type="entry name" value="PUA-like_sf"/>
</dbReference>
<accession>A0A7S0J5V5</accession>
<sequence length="228" mass="24659">MPPTWAIAEAAAAREQAERAERALLETAKNQNDQRTRHDVRNPFMLQSKSKECGTKRVRSEAEDPQAWPSGAQELERAVRRGRWADGSRVGKGHVRPYLQRQYARAIADGVKTVEGRPCTGWAAIVRTGDYVHFTISGSAGAYGKDRLAVRVLGVKAFSSFQEMLEACGIGACLPGFTGSLADAVRLYRSFGSSAGSYADLERSVGVTAVTVAPLASVVDEQEPCDAQ</sequence>
<keyword evidence="1" id="KW-0175">Coiled coil</keyword>
<evidence type="ECO:0008006" key="3">
    <source>
        <dbReference type="Google" id="ProtNLM"/>
    </source>
</evidence>
<dbReference type="EMBL" id="HBER01034334">
    <property type="protein sequence ID" value="CAD8542032.1"/>
    <property type="molecule type" value="Transcribed_RNA"/>
</dbReference>
<evidence type="ECO:0000256" key="1">
    <source>
        <dbReference type="SAM" id="Coils"/>
    </source>
</evidence>
<name>A0A7S0J5V5_9EUKA</name>
<protein>
    <recommendedName>
        <fullName evidence="3">ASCH domain-containing protein</fullName>
    </recommendedName>
</protein>